<feature type="transmembrane region" description="Helical" evidence="9">
    <location>
        <begin position="68"/>
        <end position="85"/>
    </location>
</feature>
<comment type="pathway">
    <text evidence="9">Protein modification; lipoprotein biosynthesis (signal peptide cleavage).</text>
</comment>
<dbReference type="PRINTS" id="PR00781">
    <property type="entry name" value="LIPOSIGPTASE"/>
</dbReference>
<dbReference type="PROSITE" id="PS00855">
    <property type="entry name" value="SPASE_II"/>
    <property type="match status" value="1"/>
</dbReference>
<keyword evidence="8 9" id="KW-0472">Membrane</keyword>
<dbReference type="Proteomes" id="UP000651208">
    <property type="component" value="Unassembled WGS sequence"/>
</dbReference>
<keyword evidence="3 9" id="KW-0645">Protease</keyword>
<evidence type="ECO:0000256" key="1">
    <source>
        <dbReference type="ARBA" id="ARBA00006139"/>
    </source>
</evidence>
<keyword evidence="13" id="KW-1185">Reference proteome</keyword>
<feature type="active site" evidence="9">
    <location>
        <position position="138"/>
    </location>
</feature>
<dbReference type="InterPro" id="IPR001872">
    <property type="entry name" value="Peptidase_A8"/>
</dbReference>
<dbReference type="PANTHER" id="PTHR33695">
    <property type="entry name" value="LIPOPROTEIN SIGNAL PEPTIDASE"/>
    <property type="match status" value="1"/>
</dbReference>
<feature type="transmembrane region" description="Helical" evidence="9">
    <location>
        <begin position="12"/>
        <end position="31"/>
    </location>
</feature>
<comment type="similarity">
    <text evidence="1 9 11">Belongs to the peptidase A8 family.</text>
</comment>
<feature type="active site" evidence="9">
    <location>
        <position position="120"/>
    </location>
</feature>
<dbReference type="Pfam" id="PF01252">
    <property type="entry name" value="Peptidase_A8"/>
    <property type="match status" value="1"/>
</dbReference>
<sequence>MNQNQKNASGLAWLLLSLVIFIIDISSKFLIHNNFRLYESINVLPFFSITYAQNIGAAFSILEGQRTFLAAIAIIISSYITYVLYKNGNHKKSESFALALILGGAIGNLFDRLYHGFVIDFLDVSFGSWHYPTFNFADCAICLGIAIYIFITVRFKNRDKSGDNDESHSC</sequence>
<comment type="function">
    <text evidence="9 10">This protein specifically catalyzes the removal of signal peptides from prolipoproteins.</text>
</comment>
<reference evidence="12 13" key="1">
    <citation type="submission" date="2020-06" db="EMBL/GenBank/DDBJ databases">
        <title>Frischella cerana isolated from Apis cerana gut homogenate.</title>
        <authorList>
            <person name="Wolter L.A."/>
            <person name="Suenami S."/>
            <person name="Miyazaki R."/>
        </authorList>
    </citation>
    <scope>NUCLEOTIDE SEQUENCE [LARGE SCALE GENOMIC DNA]</scope>
    <source>
        <strain evidence="12 13">Ac13</strain>
    </source>
</reference>
<organism evidence="12 13">
    <name type="scientific">Frischella japonica</name>
    <dbReference type="NCBI Taxonomy" id="2741544"/>
    <lineage>
        <taxon>Bacteria</taxon>
        <taxon>Pseudomonadati</taxon>
        <taxon>Pseudomonadota</taxon>
        <taxon>Gammaproteobacteria</taxon>
        <taxon>Orbales</taxon>
        <taxon>Orbaceae</taxon>
        <taxon>Frischella</taxon>
    </lineage>
</organism>
<evidence type="ECO:0000256" key="7">
    <source>
        <dbReference type="ARBA" id="ARBA00022989"/>
    </source>
</evidence>
<feature type="transmembrane region" description="Helical" evidence="9">
    <location>
        <begin position="134"/>
        <end position="151"/>
    </location>
</feature>
<evidence type="ECO:0000256" key="8">
    <source>
        <dbReference type="ARBA" id="ARBA00023136"/>
    </source>
</evidence>
<keyword evidence="2 9" id="KW-1003">Cell membrane</keyword>
<dbReference type="EC" id="3.4.23.36" evidence="9"/>
<dbReference type="HAMAP" id="MF_00161">
    <property type="entry name" value="LspA"/>
    <property type="match status" value="1"/>
</dbReference>
<evidence type="ECO:0000313" key="12">
    <source>
        <dbReference type="EMBL" id="MBC9130460.1"/>
    </source>
</evidence>
<keyword evidence="7 9" id="KW-1133">Transmembrane helix</keyword>
<dbReference type="NCBIfam" id="TIGR00077">
    <property type="entry name" value="lspA"/>
    <property type="match status" value="1"/>
</dbReference>
<evidence type="ECO:0000256" key="10">
    <source>
        <dbReference type="RuleBase" id="RU000594"/>
    </source>
</evidence>
<dbReference type="PANTHER" id="PTHR33695:SF1">
    <property type="entry name" value="LIPOPROTEIN SIGNAL PEPTIDASE"/>
    <property type="match status" value="1"/>
</dbReference>
<feature type="transmembrane region" description="Helical" evidence="9">
    <location>
        <begin position="43"/>
        <end position="62"/>
    </location>
</feature>
<feature type="transmembrane region" description="Helical" evidence="9">
    <location>
        <begin position="97"/>
        <end position="114"/>
    </location>
</feature>
<accession>A0ABR7QWC6</accession>
<evidence type="ECO:0000256" key="9">
    <source>
        <dbReference type="HAMAP-Rule" id="MF_00161"/>
    </source>
</evidence>
<dbReference type="RefSeq" id="WP_187754910.1">
    <property type="nucleotide sequence ID" value="NZ_JABURY010000008.1"/>
</dbReference>
<comment type="caution">
    <text evidence="12">The sequence shown here is derived from an EMBL/GenBank/DDBJ whole genome shotgun (WGS) entry which is preliminary data.</text>
</comment>
<protein>
    <recommendedName>
        <fullName evidence="9">Lipoprotein signal peptidase</fullName>
        <ecNumber evidence="9">3.4.23.36</ecNumber>
    </recommendedName>
    <alternativeName>
        <fullName evidence="9">Prolipoprotein signal peptidase</fullName>
    </alternativeName>
    <alternativeName>
        <fullName evidence="9">Signal peptidase II</fullName>
        <shortName evidence="9">SPase II</shortName>
    </alternativeName>
</protein>
<proteinExistence type="inferred from homology"/>
<evidence type="ECO:0000256" key="4">
    <source>
        <dbReference type="ARBA" id="ARBA00022692"/>
    </source>
</evidence>
<evidence type="ECO:0000256" key="2">
    <source>
        <dbReference type="ARBA" id="ARBA00022475"/>
    </source>
</evidence>
<comment type="catalytic activity">
    <reaction evidence="9 10">
        <text>Release of signal peptides from bacterial membrane prolipoproteins. Hydrolyzes -Xaa-Yaa-Zaa-|-(S,diacylglyceryl)Cys-, in which Xaa is hydrophobic (preferably Leu), and Yaa (Ala or Ser) and Zaa (Gly or Ala) have small, neutral side chains.</text>
        <dbReference type="EC" id="3.4.23.36"/>
    </reaction>
</comment>
<comment type="subcellular location">
    <subcellularLocation>
        <location evidence="9">Cell membrane</location>
        <topology evidence="9">Multi-pass membrane protein</topology>
    </subcellularLocation>
</comment>
<name>A0ABR7QWC6_9GAMM</name>
<keyword evidence="5 9" id="KW-0064">Aspartyl protease</keyword>
<evidence type="ECO:0000256" key="11">
    <source>
        <dbReference type="RuleBase" id="RU004181"/>
    </source>
</evidence>
<gene>
    <name evidence="9 12" type="primary">lspA</name>
    <name evidence="12" type="ORF">FcAc13_03955</name>
</gene>
<keyword evidence="6 9" id="KW-0378">Hydrolase</keyword>
<evidence type="ECO:0000313" key="13">
    <source>
        <dbReference type="Proteomes" id="UP000651208"/>
    </source>
</evidence>
<keyword evidence="4 9" id="KW-0812">Transmembrane</keyword>
<dbReference type="EMBL" id="JABURY010000008">
    <property type="protein sequence ID" value="MBC9130460.1"/>
    <property type="molecule type" value="Genomic_DNA"/>
</dbReference>
<dbReference type="GO" id="GO:0004190">
    <property type="term" value="F:aspartic-type endopeptidase activity"/>
    <property type="evidence" value="ECO:0007669"/>
    <property type="project" value="UniProtKB-EC"/>
</dbReference>
<evidence type="ECO:0000256" key="3">
    <source>
        <dbReference type="ARBA" id="ARBA00022670"/>
    </source>
</evidence>
<evidence type="ECO:0000256" key="5">
    <source>
        <dbReference type="ARBA" id="ARBA00022750"/>
    </source>
</evidence>
<evidence type="ECO:0000256" key="6">
    <source>
        <dbReference type="ARBA" id="ARBA00022801"/>
    </source>
</evidence>